<comment type="similarity">
    <text evidence="2">Belongs to the class-V pyridoxal-phosphate-dependent aminotransferase family. NifS/IscS subfamily.</text>
</comment>
<evidence type="ECO:0000313" key="7">
    <source>
        <dbReference type="Proteomes" id="UP000008305"/>
    </source>
</evidence>
<keyword evidence="3" id="KW-0663">Pyridoxal phosphate</keyword>
<dbReference type="EC" id="2.8.1.7" evidence="6"/>
<evidence type="ECO:0000256" key="1">
    <source>
        <dbReference type="ARBA" id="ARBA00001933"/>
    </source>
</evidence>
<comment type="cofactor">
    <cofactor evidence="1">
        <name>pyridoxal 5'-phosphate</name>
        <dbReference type="ChEBI" id="CHEBI:597326"/>
    </cofactor>
</comment>
<evidence type="ECO:0000256" key="4">
    <source>
        <dbReference type="ARBA" id="ARBA00050776"/>
    </source>
</evidence>
<dbReference type="SUPFAM" id="SSF53383">
    <property type="entry name" value="PLP-dependent transferases"/>
    <property type="match status" value="1"/>
</dbReference>
<dbReference type="PANTHER" id="PTHR11601:SF34">
    <property type="entry name" value="CYSTEINE DESULFURASE"/>
    <property type="match status" value="1"/>
</dbReference>
<evidence type="ECO:0000259" key="5">
    <source>
        <dbReference type="Pfam" id="PF00266"/>
    </source>
</evidence>
<dbReference type="RefSeq" id="WP_013712276.1">
    <property type="nucleotide sequence ID" value="NC_015408.1"/>
</dbReference>
<protein>
    <submittedName>
        <fullName evidence="6">Nifs-related aminotransferase</fullName>
        <ecNumber evidence="6">2.8.1.7</ecNumber>
    </submittedName>
</protein>
<dbReference type="InterPro" id="IPR015424">
    <property type="entry name" value="PyrdxlP-dep_Trfase"/>
</dbReference>
<dbReference type="InterPro" id="IPR000192">
    <property type="entry name" value="Aminotrans_V_dom"/>
</dbReference>
<dbReference type="Pfam" id="PF00266">
    <property type="entry name" value="Aminotran_5"/>
    <property type="match status" value="1"/>
</dbReference>
<dbReference type="KEGG" id="cpm:G5S_0180"/>
<proteinExistence type="inferred from homology"/>
<evidence type="ECO:0000313" key="6">
    <source>
        <dbReference type="EMBL" id="AEB41198.1"/>
    </source>
</evidence>
<dbReference type="AlphaFoldDB" id="A0AA34WHM3"/>
<feature type="domain" description="Aminotransferase class V" evidence="5">
    <location>
        <begin position="117"/>
        <end position="208"/>
    </location>
</feature>
<keyword evidence="6" id="KW-0808">Transferase</keyword>
<comment type="catalytic activity">
    <reaction evidence="4">
        <text>(sulfur carrier)-H + L-cysteine = (sulfur carrier)-SH + L-alanine</text>
        <dbReference type="Rhea" id="RHEA:43892"/>
        <dbReference type="Rhea" id="RHEA-COMP:14737"/>
        <dbReference type="Rhea" id="RHEA-COMP:14739"/>
        <dbReference type="ChEBI" id="CHEBI:29917"/>
        <dbReference type="ChEBI" id="CHEBI:35235"/>
        <dbReference type="ChEBI" id="CHEBI:57972"/>
        <dbReference type="ChEBI" id="CHEBI:64428"/>
        <dbReference type="EC" id="2.8.1.7"/>
    </reaction>
</comment>
<dbReference type="EMBL" id="CP002608">
    <property type="protein sequence ID" value="AEB41198.1"/>
    <property type="molecule type" value="Genomic_DNA"/>
</dbReference>
<dbReference type="InterPro" id="IPR015421">
    <property type="entry name" value="PyrdxlP-dep_Trfase_major"/>
</dbReference>
<dbReference type="Proteomes" id="UP000008305">
    <property type="component" value="Chromosome"/>
</dbReference>
<keyword evidence="6" id="KW-0032">Aminotransferase</keyword>
<evidence type="ECO:0000256" key="2">
    <source>
        <dbReference type="ARBA" id="ARBA00006490"/>
    </source>
</evidence>
<dbReference type="InterPro" id="IPR015422">
    <property type="entry name" value="PyrdxlP-dep_Trfase_small"/>
</dbReference>
<dbReference type="GO" id="GO:0008483">
    <property type="term" value="F:transaminase activity"/>
    <property type="evidence" value="ECO:0007669"/>
    <property type="project" value="UniProtKB-KW"/>
</dbReference>
<gene>
    <name evidence="6" type="ordered locus">G5S_0180</name>
</gene>
<dbReference type="GO" id="GO:0031071">
    <property type="term" value="F:cysteine desulfurase activity"/>
    <property type="evidence" value="ECO:0007669"/>
    <property type="project" value="UniProtKB-EC"/>
</dbReference>
<dbReference type="Gene3D" id="3.90.1150.10">
    <property type="entry name" value="Aspartate Aminotransferase, domain 1"/>
    <property type="match status" value="1"/>
</dbReference>
<organism evidence="6 7">
    <name type="scientific">Chlamydia pecorum (strain ATCC VR-628 / DSM 29919 / E58)</name>
    <name type="common">Chlamydophila pecorum</name>
    <dbReference type="NCBI Taxonomy" id="331635"/>
    <lineage>
        <taxon>Bacteria</taxon>
        <taxon>Pseudomonadati</taxon>
        <taxon>Chlamydiota</taxon>
        <taxon>Chlamydiia</taxon>
        <taxon>Chlamydiales</taxon>
        <taxon>Chlamydiaceae</taxon>
        <taxon>Chlamydia/Chlamydophila group</taxon>
        <taxon>Chlamydia</taxon>
    </lineage>
</organism>
<keyword evidence="7" id="KW-1185">Reference proteome</keyword>
<name>A0AA34WHM3_CHLPE</name>
<reference evidence="6 7" key="1">
    <citation type="journal article" date="2011" name="J. Bacteriol.">
        <title>Genome sequence of the obligate intracellular animal pathogen Chlamydia pecorum E58.</title>
        <authorList>
            <person name="Mojica S."/>
            <person name="Huot Creasy H."/>
            <person name="Daugherty S."/>
            <person name="Read T.D."/>
            <person name="Kim T."/>
            <person name="Kaltenboeck B."/>
            <person name="Bavoil P."/>
            <person name="Myers G.S."/>
        </authorList>
    </citation>
    <scope>NUCLEOTIDE SEQUENCE [LARGE SCALE GENOMIC DNA]</scope>
    <source>
        <strain evidence="6 7">E58</strain>
    </source>
</reference>
<accession>A0AA34WHM3</accession>
<dbReference type="PANTHER" id="PTHR11601">
    <property type="entry name" value="CYSTEINE DESULFURYLASE FAMILY MEMBER"/>
    <property type="match status" value="1"/>
</dbReference>
<sequence>MDRPQIRQTSRTVWLNNQLAIPPSQEVKEAHALYSDPFSLAPFSALRFLKEAEESIRKSISPHLPEIFHFIPHYPHITRILVAALLENHTHFQGRNHLILPSHDQQFFIDALCRRHGLGATYDWVTTTSEGRISEEQLIETLTPKTLLFSMSAAHGLTGIIQPIELVLRICKERKILLHLDISDILGRAPLPSELFEADILTFSSAALGGIGHIGGIFLQKPLERIFSSWFPPMPSGTLHLGTVAAMQIACKERASALPLFALHTKKLKKSLLAHLQSVCPNLNILFSHGEHSLPNILVAAFPEVPAESLAFFLHQQEIYPGLGHERFQPLSQVLQNCGISPFLCHSALHFSLTERNHEDQFASLSQALGEGIQFLTPLTTHAL</sequence>
<dbReference type="Gene3D" id="3.40.640.10">
    <property type="entry name" value="Type I PLP-dependent aspartate aminotransferase-like (Major domain)"/>
    <property type="match status" value="1"/>
</dbReference>
<evidence type="ECO:0000256" key="3">
    <source>
        <dbReference type="ARBA" id="ARBA00022898"/>
    </source>
</evidence>